<organism evidence="3 4">
    <name type="scientific">Sorangium cellulosum</name>
    <name type="common">Polyangium cellulosum</name>
    <dbReference type="NCBI Taxonomy" id="56"/>
    <lineage>
        <taxon>Bacteria</taxon>
        <taxon>Pseudomonadati</taxon>
        <taxon>Myxococcota</taxon>
        <taxon>Polyangia</taxon>
        <taxon>Polyangiales</taxon>
        <taxon>Polyangiaceae</taxon>
        <taxon>Sorangium</taxon>
    </lineage>
</organism>
<dbReference type="EMBL" id="JELY01001660">
    <property type="protein sequence ID" value="KYF55013.1"/>
    <property type="molecule type" value="Genomic_DNA"/>
</dbReference>
<dbReference type="InterPro" id="IPR036291">
    <property type="entry name" value="NAD(P)-bd_dom_sf"/>
</dbReference>
<evidence type="ECO:0000256" key="1">
    <source>
        <dbReference type="ARBA" id="ARBA00007637"/>
    </source>
</evidence>
<reference evidence="3 4" key="1">
    <citation type="submission" date="2014-02" db="EMBL/GenBank/DDBJ databases">
        <title>The small core and large imbalanced accessory genome model reveals a collaborative survival strategy of Sorangium cellulosum strains in nature.</title>
        <authorList>
            <person name="Han K."/>
            <person name="Peng R."/>
            <person name="Blom J."/>
            <person name="Li Y.-Z."/>
        </authorList>
    </citation>
    <scope>NUCLEOTIDE SEQUENCE [LARGE SCALE GENOMIC DNA]</scope>
    <source>
        <strain evidence="3 4">So0157-25</strain>
    </source>
</reference>
<dbReference type="InterPro" id="IPR001509">
    <property type="entry name" value="Epimerase_deHydtase"/>
</dbReference>
<proteinExistence type="inferred from homology"/>
<sequence length="331" mass="35973">MAGMGQKYRGRRVVVTGGAGAIGGALTAALADAGAEVTVVDDLSSSSRWAVPSGSNVRFVEGSVVDDDLLTEVFRERPSHVFHLAALFANQNSVDNPERDLEVNGLGTLRVLRHARRSGAERVVFSSSGCAAYGSDPPRPVQEDHCSLDVHTPYQATKLLGELYCNYFNEQEGLSTVRVRLFNSYGPGEVPGRYRNVIPNFVYWALRGEPLPITGTGEETRSFTYVGDIVDGLLRAGDSAAASGEAFNLASARETAIRDLAHAINEMTGNRAGVRLVGRRAWDTQRRRLASTDKARRVLGFSARTNLLEGLAHTVAWFRAHWPQIAAEARF</sequence>
<dbReference type="Gene3D" id="3.40.50.720">
    <property type="entry name" value="NAD(P)-binding Rossmann-like Domain"/>
    <property type="match status" value="1"/>
</dbReference>
<dbReference type="Pfam" id="PF01370">
    <property type="entry name" value="Epimerase"/>
    <property type="match status" value="1"/>
</dbReference>
<accession>A0A150PH59</accession>
<evidence type="ECO:0000313" key="3">
    <source>
        <dbReference type="EMBL" id="KYF55013.1"/>
    </source>
</evidence>
<dbReference type="SUPFAM" id="SSF51735">
    <property type="entry name" value="NAD(P)-binding Rossmann-fold domains"/>
    <property type="match status" value="1"/>
</dbReference>
<dbReference type="Proteomes" id="UP000075420">
    <property type="component" value="Unassembled WGS sequence"/>
</dbReference>
<comment type="similarity">
    <text evidence="1">Belongs to the NAD(P)-dependent epimerase/dehydratase family.</text>
</comment>
<comment type="caution">
    <text evidence="3">The sequence shown here is derived from an EMBL/GenBank/DDBJ whole genome shotgun (WGS) entry which is preliminary data.</text>
</comment>
<feature type="domain" description="NAD-dependent epimerase/dehydratase" evidence="2">
    <location>
        <begin position="13"/>
        <end position="250"/>
    </location>
</feature>
<gene>
    <name evidence="3" type="ORF">BE08_11655</name>
</gene>
<evidence type="ECO:0000313" key="4">
    <source>
        <dbReference type="Proteomes" id="UP000075420"/>
    </source>
</evidence>
<name>A0A150PH59_SORCE</name>
<dbReference type="AlphaFoldDB" id="A0A150PH59"/>
<protein>
    <submittedName>
        <fullName evidence="3">Nucleotide sugar epimerase</fullName>
    </submittedName>
</protein>
<evidence type="ECO:0000259" key="2">
    <source>
        <dbReference type="Pfam" id="PF01370"/>
    </source>
</evidence>
<dbReference type="PANTHER" id="PTHR43000">
    <property type="entry name" value="DTDP-D-GLUCOSE 4,6-DEHYDRATASE-RELATED"/>
    <property type="match status" value="1"/>
</dbReference>